<reference evidence="2" key="1">
    <citation type="journal article" date="2023" name="Mol. Phylogenet. Evol.">
        <title>Genome-scale phylogeny and comparative genomics of the fungal order Sordariales.</title>
        <authorList>
            <person name="Hensen N."/>
            <person name="Bonometti L."/>
            <person name="Westerberg I."/>
            <person name="Brannstrom I.O."/>
            <person name="Guillou S."/>
            <person name="Cros-Aarteil S."/>
            <person name="Calhoun S."/>
            <person name="Haridas S."/>
            <person name="Kuo A."/>
            <person name="Mondo S."/>
            <person name="Pangilinan J."/>
            <person name="Riley R."/>
            <person name="LaButti K."/>
            <person name="Andreopoulos B."/>
            <person name="Lipzen A."/>
            <person name="Chen C."/>
            <person name="Yan M."/>
            <person name="Daum C."/>
            <person name="Ng V."/>
            <person name="Clum A."/>
            <person name="Steindorff A."/>
            <person name="Ohm R.A."/>
            <person name="Martin F."/>
            <person name="Silar P."/>
            <person name="Natvig D.O."/>
            <person name="Lalanne C."/>
            <person name="Gautier V."/>
            <person name="Ament-Velasquez S.L."/>
            <person name="Kruys A."/>
            <person name="Hutchinson M.I."/>
            <person name="Powell A.J."/>
            <person name="Barry K."/>
            <person name="Miller A.N."/>
            <person name="Grigoriev I.V."/>
            <person name="Debuchy R."/>
            <person name="Gladieux P."/>
            <person name="Hiltunen Thoren M."/>
            <person name="Johannesson H."/>
        </authorList>
    </citation>
    <scope>NUCLEOTIDE SEQUENCE</scope>
    <source>
        <strain evidence="2">SMH4131-1</strain>
    </source>
</reference>
<evidence type="ECO:0000259" key="1">
    <source>
        <dbReference type="SMART" id="SM00317"/>
    </source>
</evidence>
<dbReference type="AlphaFoldDB" id="A0AAE0MEE7"/>
<reference evidence="2" key="2">
    <citation type="submission" date="2023-06" db="EMBL/GenBank/DDBJ databases">
        <authorList>
            <consortium name="Lawrence Berkeley National Laboratory"/>
            <person name="Haridas S."/>
            <person name="Hensen N."/>
            <person name="Bonometti L."/>
            <person name="Westerberg I."/>
            <person name="Brannstrom I.O."/>
            <person name="Guillou S."/>
            <person name="Cros-Aarteil S."/>
            <person name="Calhoun S."/>
            <person name="Kuo A."/>
            <person name="Mondo S."/>
            <person name="Pangilinan J."/>
            <person name="Riley R."/>
            <person name="Labutti K."/>
            <person name="Andreopoulos B."/>
            <person name="Lipzen A."/>
            <person name="Chen C."/>
            <person name="Yanf M."/>
            <person name="Daum C."/>
            <person name="Ng V."/>
            <person name="Clum A."/>
            <person name="Steindorff A."/>
            <person name="Ohm R."/>
            <person name="Martin F."/>
            <person name="Silar P."/>
            <person name="Natvig D."/>
            <person name="Lalanne C."/>
            <person name="Gautier V."/>
            <person name="Ament-Velasquez S.L."/>
            <person name="Kruys A."/>
            <person name="Hutchinson M.I."/>
            <person name="Powell A.J."/>
            <person name="Barry K."/>
            <person name="Miller A.N."/>
            <person name="Grigoriev I.V."/>
            <person name="Debuchy R."/>
            <person name="Gladieux P."/>
            <person name="Thoren M.H."/>
            <person name="Johannesson H."/>
        </authorList>
    </citation>
    <scope>NUCLEOTIDE SEQUENCE</scope>
    <source>
        <strain evidence="2">SMH4131-1</strain>
    </source>
</reference>
<accession>A0AAE0MEE7</accession>
<dbReference type="EMBL" id="JAUEPO010000003">
    <property type="protein sequence ID" value="KAK3328698.1"/>
    <property type="molecule type" value="Genomic_DNA"/>
</dbReference>
<organism evidence="2 3">
    <name type="scientific">Cercophora scortea</name>
    <dbReference type="NCBI Taxonomy" id="314031"/>
    <lineage>
        <taxon>Eukaryota</taxon>
        <taxon>Fungi</taxon>
        <taxon>Dikarya</taxon>
        <taxon>Ascomycota</taxon>
        <taxon>Pezizomycotina</taxon>
        <taxon>Sordariomycetes</taxon>
        <taxon>Sordariomycetidae</taxon>
        <taxon>Sordariales</taxon>
        <taxon>Lasiosphaeriaceae</taxon>
        <taxon>Cercophora</taxon>
    </lineage>
</organism>
<evidence type="ECO:0000313" key="3">
    <source>
        <dbReference type="Proteomes" id="UP001286456"/>
    </source>
</evidence>
<evidence type="ECO:0000313" key="2">
    <source>
        <dbReference type="EMBL" id="KAK3328698.1"/>
    </source>
</evidence>
<feature type="domain" description="SET" evidence="1">
    <location>
        <begin position="255"/>
        <end position="379"/>
    </location>
</feature>
<sequence>QSLKALSYFLSLVHEMRDPLGIFRHHADPLERATHILRQATKQNRLACFLVRFGQYMLAKQLDSTKGYRISVSSTKREKARKQLEWPPAKFDKQLTCGRKWNRVCGEYDGLLYFIVPPNEGGAEPASYWDITDGELADFHRRLKNSYVDRLCSTARAFQSVLGGAADVEFLWESAGLTPVEVYNNGEPQDATFGIFTNSSRNLYQLDRTRRWKRPPVWPSRWAWPMDLTKATGCDLCNEARSCACADKAFPKVTPRIKRYEGKGLGLQAVAASPGQTAYRKGEWIGEMTGELVPLNTYKDNKWVVEFVRSDIEPPTAVCQLYCGQVGNCFRLLNHDCRPSALLVPLKVSSRWIMGIQAKQDIFDGSEITIKYGRDFFGEKCCCQTCLRKRQAMYEQRPAGRK</sequence>
<gene>
    <name evidence="2" type="ORF">B0T19DRAFT_357625</name>
</gene>
<name>A0AAE0MEE7_9PEZI</name>
<protein>
    <recommendedName>
        <fullName evidence="1">SET domain-containing protein</fullName>
    </recommendedName>
</protein>
<dbReference type="SMART" id="SM00317">
    <property type="entry name" value="SET"/>
    <property type="match status" value="1"/>
</dbReference>
<dbReference type="Pfam" id="PF00856">
    <property type="entry name" value="SET"/>
    <property type="match status" value="1"/>
</dbReference>
<feature type="non-terminal residue" evidence="2">
    <location>
        <position position="1"/>
    </location>
</feature>
<dbReference type="Gene3D" id="2.170.270.10">
    <property type="entry name" value="SET domain"/>
    <property type="match status" value="1"/>
</dbReference>
<dbReference type="InterPro" id="IPR001214">
    <property type="entry name" value="SET_dom"/>
</dbReference>
<proteinExistence type="predicted"/>
<dbReference type="Proteomes" id="UP001286456">
    <property type="component" value="Unassembled WGS sequence"/>
</dbReference>
<dbReference type="SUPFAM" id="SSF82199">
    <property type="entry name" value="SET domain"/>
    <property type="match status" value="1"/>
</dbReference>
<dbReference type="InterPro" id="IPR046341">
    <property type="entry name" value="SET_dom_sf"/>
</dbReference>
<keyword evidence="3" id="KW-1185">Reference proteome</keyword>
<comment type="caution">
    <text evidence="2">The sequence shown here is derived from an EMBL/GenBank/DDBJ whole genome shotgun (WGS) entry which is preliminary data.</text>
</comment>